<keyword evidence="18" id="KW-1185">Reference proteome</keyword>
<dbReference type="FunFam" id="3.40.50.620:FF:000021">
    <property type="entry name" value="Riboflavin biosynthesis protein"/>
    <property type="match status" value="1"/>
</dbReference>
<dbReference type="Gene3D" id="2.40.30.30">
    <property type="entry name" value="Riboflavin kinase-like"/>
    <property type="match status" value="1"/>
</dbReference>
<dbReference type="EMBL" id="VFNV01000001">
    <property type="protein sequence ID" value="TQK75448.1"/>
    <property type="molecule type" value="Genomic_DNA"/>
</dbReference>
<dbReference type="GO" id="GO:0009398">
    <property type="term" value="P:FMN biosynthetic process"/>
    <property type="evidence" value="ECO:0007669"/>
    <property type="project" value="UniProtKB-UniRule"/>
</dbReference>
<dbReference type="GO" id="GO:0008531">
    <property type="term" value="F:riboflavin kinase activity"/>
    <property type="evidence" value="ECO:0007669"/>
    <property type="project" value="UniProtKB-UniRule"/>
</dbReference>
<comment type="catalytic activity">
    <reaction evidence="13 15">
        <text>riboflavin + ATP = FMN + ADP + H(+)</text>
        <dbReference type="Rhea" id="RHEA:14357"/>
        <dbReference type="ChEBI" id="CHEBI:15378"/>
        <dbReference type="ChEBI" id="CHEBI:30616"/>
        <dbReference type="ChEBI" id="CHEBI:57986"/>
        <dbReference type="ChEBI" id="CHEBI:58210"/>
        <dbReference type="ChEBI" id="CHEBI:456216"/>
        <dbReference type="EC" id="2.7.1.26"/>
    </reaction>
</comment>
<dbReference type="RefSeq" id="WP_142110857.1">
    <property type="nucleotide sequence ID" value="NZ_BAAATB010000005.1"/>
</dbReference>
<dbReference type="Gene3D" id="3.40.50.620">
    <property type="entry name" value="HUPs"/>
    <property type="match status" value="1"/>
</dbReference>
<evidence type="ECO:0000256" key="10">
    <source>
        <dbReference type="ARBA" id="ARBA00022827"/>
    </source>
</evidence>
<organism evidence="17 18">
    <name type="scientific">Rarobacter incanus</name>
    <dbReference type="NCBI Taxonomy" id="153494"/>
    <lineage>
        <taxon>Bacteria</taxon>
        <taxon>Bacillati</taxon>
        <taxon>Actinomycetota</taxon>
        <taxon>Actinomycetes</taxon>
        <taxon>Micrococcales</taxon>
        <taxon>Rarobacteraceae</taxon>
        <taxon>Rarobacter</taxon>
    </lineage>
</organism>
<keyword evidence="7 15" id="KW-0548">Nucleotidyltransferase</keyword>
<dbReference type="GO" id="GO:0003919">
    <property type="term" value="F:FMN adenylyltransferase activity"/>
    <property type="evidence" value="ECO:0007669"/>
    <property type="project" value="UniProtKB-UniRule"/>
</dbReference>
<evidence type="ECO:0000256" key="5">
    <source>
        <dbReference type="ARBA" id="ARBA00022643"/>
    </source>
</evidence>
<comment type="catalytic activity">
    <reaction evidence="14 15">
        <text>FMN + ATP + H(+) = FAD + diphosphate</text>
        <dbReference type="Rhea" id="RHEA:17237"/>
        <dbReference type="ChEBI" id="CHEBI:15378"/>
        <dbReference type="ChEBI" id="CHEBI:30616"/>
        <dbReference type="ChEBI" id="CHEBI:33019"/>
        <dbReference type="ChEBI" id="CHEBI:57692"/>
        <dbReference type="ChEBI" id="CHEBI:58210"/>
        <dbReference type="EC" id="2.7.7.2"/>
    </reaction>
</comment>
<keyword evidence="11 15" id="KW-0067">ATP-binding</keyword>
<dbReference type="InterPro" id="IPR014729">
    <property type="entry name" value="Rossmann-like_a/b/a_fold"/>
</dbReference>
<keyword evidence="4 15" id="KW-0285">Flavoprotein</keyword>
<evidence type="ECO:0000256" key="3">
    <source>
        <dbReference type="ARBA" id="ARBA00005201"/>
    </source>
</evidence>
<name>A0A542SLK6_9MICO</name>
<keyword evidence="8 15" id="KW-0547">Nucleotide-binding</keyword>
<evidence type="ECO:0000256" key="15">
    <source>
        <dbReference type="PIRNR" id="PIRNR004491"/>
    </source>
</evidence>
<dbReference type="Pfam" id="PF06574">
    <property type="entry name" value="FAD_syn"/>
    <property type="match status" value="1"/>
</dbReference>
<comment type="function">
    <text evidence="1">Catalyzes the phosphorylation of riboflavin to FMN followed by the adenylation of FMN to FAD.</text>
</comment>
<dbReference type="SUPFAM" id="SSF82114">
    <property type="entry name" value="Riboflavin kinase-like"/>
    <property type="match status" value="1"/>
</dbReference>
<dbReference type="PANTHER" id="PTHR22749">
    <property type="entry name" value="RIBOFLAVIN KINASE/FMN ADENYLYLTRANSFERASE"/>
    <property type="match status" value="1"/>
</dbReference>
<dbReference type="UniPathway" id="UPA00276">
    <property type="reaction ID" value="UER00406"/>
</dbReference>
<dbReference type="EC" id="2.7.1.26" evidence="15"/>
<evidence type="ECO:0000259" key="16">
    <source>
        <dbReference type="SMART" id="SM00904"/>
    </source>
</evidence>
<dbReference type="GO" id="GO:0009231">
    <property type="term" value="P:riboflavin biosynthetic process"/>
    <property type="evidence" value="ECO:0007669"/>
    <property type="project" value="InterPro"/>
</dbReference>
<dbReference type="AlphaFoldDB" id="A0A542SLK6"/>
<proteinExistence type="inferred from homology"/>
<comment type="similarity">
    <text evidence="15">Belongs to the ribF family.</text>
</comment>
<dbReference type="GO" id="GO:0005524">
    <property type="term" value="F:ATP binding"/>
    <property type="evidence" value="ECO:0007669"/>
    <property type="project" value="UniProtKB-UniRule"/>
</dbReference>
<evidence type="ECO:0000256" key="4">
    <source>
        <dbReference type="ARBA" id="ARBA00022630"/>
    </source>
</evidence>
<dbReference type="InterPro" id="IPR023465">
    <property type="entry name" value="Riboflavin_kinase_dom_sf"/>
</dbReference>
<dbReference type="EC" id="2.7.7.2" evidence="15"/>
<evidence type="ECO:0000256" key="8">
    <source>
        <dbReference type="ARBA" id="ARBA00022741"/>
    </source>
</evidence>
<dbReference type="NCBIfam" id="TIGR00083">
    <property type="entry name" value="ribF"/>
    <property type="match status" value="1"/>
</dbReference>
<gene>
    <name evidence="17" type="ORF">FB389_0074</name>
</gene>
<dbReference type="PANTHER" id="PTHR22749:SF6">
    <property type="entry name" value="RIBOFLAVIN KINASE"/>
    <property type="match status" value="1"/>
</dbReference>
<dbReference type="Proteomes" id="UP000316181">
    <property type="component" value="Unassembled WGS sequence"/>
</dbReference>
<dbReference type="InterPro" id="IPR002606">
    <property type="entry name" value="Riboflavin_kinase_bac"/>
</dbReference>
<sequence>MLVFSDISEVPADFGPSVVTIGNFDGVHRGHQEVLRRVVHEARRRDLTATVMTFDPHPARVHRPLTPLARLCSLDERLELIAAAGIDATLVVPYTLDFARQTPQGFVLTYLLKVLSMRAIVAGHDIRFGWDNVGNFQTLQELGAEYGFDVIAIDDVGHKETGALRWSSTLVRDALRAGDVASAGAMLGREPSVRGTIVAGDRRGRELGFPTANLDVPAGAMIPADGVYAGWLTVSEELSRVAAAISVGTNPTFHGTERRVEAYAIGRSGLDLYGKEAKVEFVERVRGQAVFSGVAELIAAMRDDVAQCERILRGTAGR</sequence>
<feature type="domain" description="Riboflavin kinase" evidence="16">
    <location>
        <begin position="186"/>
        <end position="313"/>
    </location>
</feature>
<evidence type="ECO:0000256" key="11">
    <source>
        <dbReference type="ARBA" id="ARBA00022840"/>
    </source>
</evidence>
<evidence type="ECO:0000256" key="13">
    <source>
        <dbReference type="ARBA" id="ARBA00047880"/>
    </source>
</evidence>
<dbReference type="InterPro" id="IPR004821">
    <property type="entry name" value="Cyt_trans-like"/>
</dbReference>
<dbReference type="UniPathway" id="UPA00277">
    <property type="reaction ID" value="UER00407"/>
</dbReference>
<dbReference type="InterPro" id="IPR015864">
    <property type="entry name" value="FAD_synthase"/>
</dbReference>
<dbReference type="PIRSF" id="PIRSF004491">
    <property type="entry name" value="FAD_Synth"/>
    <property type="match status" value="1"/>
</dbReference>
<keyword evidence="9 15" id="KW-0418">Kinase</keyword>
<dbReference type="FunFam" id="2.40.30.30:FF:000003">
    <property type="entry name" value="Riboflavin biosynthesis protein"/>
    <property type="match status" value="1"/>
</dbReference>
<evidence type="ECO:0000256" key="7">
    <source>
        <dbReference type="ARBA" id="ARBA00022695"/>
    </source>
</evidence>
<comment type="pathway">
    <text evidence="3 15">Cofactor biosynthesis; FMN biosynthesis; FMN from riboflavin (ATP route): step 1/1.</text>
</comment>
<reference evidence="17 18" key="1">
    <citation type="submission" date="2019-06" db="EMBL/GenBank/DDBJ databases">
        <title>Sequencing the genomes of 1000 actinobacteria strains.</title>
        <authorList>
            <person name="Klenk H.-P."/>
        </authorList>
    </citation>
    <scope>NUCLEOTIDE SEQUENCE [LARGE SCALE GENOMIC DNA]</scope>
    <source>
        <strain evidence="17 18">DSM 10596</strain>
    </source>
</reference>
<dbReference type="SMART" id="SM00904">
    <property type="entry name" value="Flavokinase"/>
    <property type="match status" value="1"/>
</dbReference>
<keyword evidence="10 15" id="KW-0274">FAD</keyword>
<evidence type="ECO:0000256" key="12">
    <source>
        <dbReference type="ARBA" id="ARBA00023268"/>
    </source>
</evidence>
<keyword evidence="5 15" id="KW-0288">FMN</keyword>
<evidence type="ECO:0000256" key="1">
    <source>
        <dbReference type="ARBA" id="ARBA00002121"/>
    </source>
</evidence>
<dbReference type="Pfam" id="PF01687">
    <property type="entry name" value="Flavokinase"/>
    <property type="match status" value="1"/>
</dbReference>
<accession>A0A542SLK6</accession>
<evidence type="ECO:0000256" key="14">
    <source>
        <dbReference type="ARBA" id="ARBA00049494"/>
    </source>
</evidence>
<dbReference type="NCBIfam" id="NF004160">
    <property type="entry name" value="PRK05627.1-3"/>
    <property type="match status" value="1"/>
</dbReference>
<evidence type="ECO:0000313" key="17">
    <source>
        <dbReference type="EMBL" id="TQK75448.1"/>
    </source>
</evidence>
<evidence type="ECO:0000313" key="18">
    <source>
        <dbReference type="Proteomes" id="UP000316181"/>
    </source>
</evidence>
<dbReference type="OrthoDB" id="9803667at2"/>
<dbReference type="InterPro" id="IPR023468">
    <property type="entry name" value="Riboflavin_kinase"/>
</dbReference>
<evidence type="ECO:0000256" key="9">
    <source>
        <dbReference type="ARBA" id="ARBA00022777"/>
    </source>
</evidence>
<keyword evidence="6 15" id="KW-0808">Transferase</keyword>
<evidence type="ECO:0000256" key="2">
    <source>
        <dbReference type="ARBA" id="ARBA00004726"/>
    </source>
</evidence>
<keyword evidence="12" id="KW-0511">Multifunctional enzyme</keyword>
<comment type="pathway">
    <text evidence="2 15">Cofactor biosynthesis; FAD biosynthesis; FAD from FMN: step 1/1.</text>
</comment>
<evidence type="ECO:0000256" key="6">
    <source>
        <dbReference type="ARBA" id="ARBA00022679"/>
    </source>
</evidence>
<dbReference type="NCBIfam" id="TIGR00125">
    <property type="entry name" value="cyt_tran_rel"/>
    <property type="match status" value="1"/>
</dbReference>
<dbReference type="CDD" id="cd02064">
    <property type="entry name" value="FAD_synthetase_N"/>
    <property type="match status" value="1"/>
</dbReference>
<dbReference type="InterPro" id="IPR015865">
    <property type="entry name" value="Riboflavin_kinase_bac/euk"/>
</dbReference>
<protein>
    <recommendedName>
        <fullName evidence="15">Riboflavin biosynthesis protein</fullName>
    </recommendedName>
    <domain>
        <recommendedName>
            <fullName evidence="15">Riboflavin kinase</fullName>
            <ecNumber evidence="15">2.7.1.26</ecNumber>
        </recommendedName>
        <alternativeName>
            <fullName evidence="15">Flavokinase</fullName>
        </alternativeName>
    </domain>
    <domain>
        <recommendedName>
            <fullName evidence="15">FMN adenylyltransferase</fullName>
            <ecNumber evidence="15">2.7.7.2</ecNumber>
        </recommendedName>
        <alternativeName>
            <fullName evidence="15">FAD pyrophosphorylase</fullName>
        </alternativeName>
        <alternativeName>
            <fullName evidence="15">FAD synthase</fullName>
        </alternativeName>
    </domain>
</protein>
<dbReference type="GO" id="GO:0006747">
    <property type="term" value="P:FAD biosynthetic process"/>
    <property type="evidence" value="ECO:0007669"/>
    <property type="project" value="UniProtKB-UniRule"/>
</dbReference>
<comment type="caution">
    <text evidence="17">The sequence shown here is derived from an EMBL/GenBank/DDBJ whole genome shotgun (WGS) entry which is preliminary data.</text>
</comment>
<dbReference type="SUPFAM" id="SSF52374">
    <property type="entry name" value="Nucleotidylyl transferase"/>
    <property type="match status" value="1"/>
</dbReference>